<dbReference type="Pfam" id="PF01212">
    <property type="entry name" value="Beta_elim_lyase"/>
    <property type="match status" value="1"/>
</dbReference>
<dbReference type="PIRSF" id="PIRSF038940">
    <property type="entry name" value="Low_specificity_LTA"/>
    <property type="match status" value="1"/>
</dbReference>
<comment type="cofactor">
    <cofactor evidence="1 5">
        <name>pyridoxal 5'-phosphate</name>
        <dbReference type="ChEBI" id="CHEBI:597326"/>
    </cofactor>
</comment>
<organism evidence="7 8">
    <name type="scientific">Pararhodobacter aggregans</name>
    <dbReference type="NCBI Taxonomy" id="404875"/>
    <lineage>
        <taxon>Bacteria</taxon>
        <taxon>Pseudomonadati</taxon>
        <taxon>Pseudomonadota</taxon>
        <taxon>Alphaproteobacteria</taxon>
        <taxon>Rhodobacterales</taxon>
        <taxon>Paracoccaceae</taxon>
        <taxon>Pararhodobacter</taxon>
    </lineage>
</organism>
<sequence>MFFASDNTSGIPAPVLAALTQASEGYALGYGADTLMDSVRAKIRRIFEAPEAAVYLVATGTAANSLAIATYVQPWSQIYCHRHAHIEEDECNAPEFFAGGAKLTLLEGADAKIDAEAFAQVLAAMHSGVHHPQPGLLSLTNLTERGARYTVAEIARLAGMAKAKGLAVHLDGARFTNALVAEGCTPAEMTWKAGVDVVSFGGTKNGLMGVEAVIFFDPAKAWEFELRRKRGGHLFSKHRYLSAQMDAYLTDDLWLDLAGKANAAAERLQAGLIAAGVRLVHPRGGNILFAEFPLAAHQALRAAGAVYYDWPAPPPDGAGPAHPQQCRLVTSWSTSAAQIDQFLSLLKAAL</sequence>
<dbReference type="EC" id="4.1.2.48" evidence="5"/>
<dbReference type="InterPro" id="IPR015424">
    <property type="entry name" value="PyrdxlP-dep_Trfase"/>
</dbReference>
<dbReference type="Gene3D" id="3.90.1150.10">
    <property type="entry name" value="Aspartate Aminotransferase, domain 1"/>
    <property type="match status" value="1"/>
</dbReference>
<dbReference type="PANTHER" id="PTHR48097">
    <property type="entry name" value="L-THREONINE ALDOLASE-RELATED"/>
    <property type="match status" value="1"/>
</dbReference>
<dbReference type="OrthoDB" id="9774495at2"/>
<comment type="function">
    <text evidence="5">Catalyzes the cleavage of L-allo-threonine and L-threonine to glycine and acetaldehyde.</text>
</comment>
<name>A0A2T7UVG8_9RHOB</name>
<comment type="similarity">
    <text evidence="2 5">Belongs to the threonine aldolase family.</text>
</comment>
<dbReference type="RefSeq" id="WP_107750440.1">
    <property type="nucleotide sequence ID" value="NZ_QBKF01000002.1"/>
</dbReference>
<dbReference type="PANTHER" id="PTHR48097:SF5">
    <property type="entry name" value="LOW SPECIFICITY L-THREONINE ALDOLASE"/>
    <property type="match status" value="1"/>
</dbReference>
<comment type="caution">
    <text evidence="7">The sequence shown here is derived from an EMBL/GenBank/DDBJ whole genome shotgun (WGS) entry which is preliminary data.</text>
</comment>
<dbReference type="GO" id="GO:0006567">
    <property type="term" value="P:L-threonine catabolic process"/>
    <property type="evidence" value="ECO:0007669"/>
    <property type="project" value="UniProtKB-UniRule"/>
</dbReference>
<proteinExistence type="inferred from homology"/>
<dbReference type="SUPFAM" id="SSF53383">
    <property type="entry name" value="PLP-dependent transferases"/>
    <property type="match status" value="1"/>
</dbReference>
<dbReference type="Gene3D" id="3.40.640.10">
    <property type="entry name" value="Type I PLP-dependent aspartate aminotransferase-like (Major domain)"/>
    <property type="match status" value="1"/>
</dbReference>
<keyword evidence="8" id="KW-1185">Reference proteome</keyword>
<dbReference type="InterPro" id="IPR015421">
    <property type="entry name" value="PyrdxlP-dep_Trfase_major"/>
</dbReference>
<dbReference type="InterPro" id="IPR015422">
    <property type="entry name" value="PyrdxlP-dep_Trfase_small"/>
</dbReference>
<comment type="subunit">
    <text evidence="3">Homotetramer.</text>
</comment>
<dbReference type="AlphaFoldDB" id="A0A2T7UVG8"/>
<accession>A0A2T7UVG8</accession>
<keyword evidence="5" id="KW-0456">Lyase</keyword>
<protein>
    <recommendedName>
        <fullName evidence="5">L-threonine aldolase</fullName>
        <ecNumber evidence="5">4.1.2.48</ecNumber>
    </recommendedName>
</protein>
<reference evidence="7 8" key="1">
    <citation type="journal article" date="2011" name="Syst. Appl. Microbiol.">
        <title>Defluviimonas denitrificans gen. nov., sp. nov., and Pararhodobacter aggregans gen. nov., sp. nov., non-phototrophic Rhodobacteraceae from the biofilter of a marine aquaculture.</title>
        <authorList>
            <person name="Foesel B.U."/>
            <person name="Drake H.L."/>
            <person name="Schramm A."/>
        </authorList>
    </citation>
    <scope>NUCLEOTIDE SEQUENCE [LARGE SCALE GENOMIC DNA]</scope>
    <source>
        <strain evidence="7 8">D1-19</strain>
    </source>
</reference>
<comment type="catalytic activity">
    <reaction evidence="5">
        <text>L-allo-threonine = acetaldehyde + glycine</text>
        <dbReference type="Rhea" id="RHEA:26209"/>
        <dbReference type="ChEBI" id="CHEBI:15343"/>
        <dbReference type="ChEBI" id="CHEBI:57305"/>
        <dbReference type="ChEBI" id="CHEBI:58585"/>
        <dbReference type="EC" id="4.1.2.48"/>
    </reaction>
</comment>
<evidence type="ECO:0000313" key="8">
    <source>
        <dbReference type="Proteomes" id="UP000244810"/>
    </source>
</evidence>
<comment type="catalytic activity">
    <reaction evidence="5">
        <text>L-threonine = acetaldehyde + glycine</text>
        <dbReference type="Rhea" id="RHEA:19625"/>
        <dbReference type="ChEBI" id="CHEBI:15343"/>
        <dbReference type="ChEBI" id="CHEBI:57305"/>
        <dbReference type="ChEBI" id="CHEBI:57926"/>
        <dbReference type="EC" id="4.1.2.48"/>
    </reaction>
</comment>
<evidence type="ECO:0000256" key="2">
    <source>
        <dbReference type="ARBA" id="ARBA00006966"/>
    </source>
</evidence>
<keyword evidence="4 5" id="KW-0663">Pyridoxal phosphate</keyword>
<evidence type="ECO:0000256" key="1">
    <source>
        <dbReference type="ARBA" id="ARBA00001933"/>
    </source>
</evidence>
<evidence type="ECO:0000256" key="3">
    <source>
        <dbReference type="ARBA" id="ARBA00011881"/>
    </source>
</evidence>
<evidence type="ECO:0000256" key="5">
    <source>
        <dbReference type="PIRNR" id="PIRNR038940"/>
    </source>
</evidence>
<dbReference type="GO" id="GO:0008732">
    <property type="term" value="F:L-allo-threonine aldolase activity"/>
    <property type="evidence" value="ECO:0007669"/>
    <property type="project" value="RHEA"/>
</dbReference>
<feature type="domain" description="Aromatic amino acid beta-eliminating lyase/threonine aldolase" evidence="6">
    <location>
        <begin position="3"/>
        <end position="287"/>
    </location>
</feature>
<dbReference type="InterPro" id="IPR026273">
    <property type="entry name" value="Low_specificity_L-TA_bact"/>
</dbReference>
<dbReference type="InterPro" id="IPR001597">
    <property type="entry name" value="ArAA_b-elim_lyase/Thr_aldolase"/>
</dbReference>
<gene>
    <name evidence="7" type="ORF">DDE23_06355</name>
</gene>
<dbReference type="EMBL" id="QDDR01000002">
    <property type="protein sequence ID" value="PVE48672.1"/>
    <property type="molecule type" value="Genomic_DNA"/>
</dbReference>
<dbReference type="Proteomes" id="UP000244810">
    <property type="component" value="Unassembled WGS sequence"/>
</dbReference>
<evidence type="ECO:0000256" key="4">
    <source>
        <dbReference type="ARBA" id="ARBA00022898"/>
    </source>
</evidence>
<evidence type="ECO:0000313" key="7">
    <source>
        <dbReference type="EMBL" id="PVE48672.1"/>
    </source>
</evidence>
<evidence type="ECO:0000259" key="6">
    <source>
        <dbReference type="Pfam" id="PF01212"/>
    </source>
</evidence>